<reference evidence="2" key="1">
    <citation type="submission" date="2023-07" db="EMBL/GenBank/DDBJ databases">
        <authorList>
            <consortium name="AG Swart"/>
            <person name="Singh M."/>
            <person name="Singh A."/>
            <person name="Seah K."/>
            <person name="Emmerich C."/>
        </authorList>
    </citation>
    <scope>NUCLEOTIDE SEQUENCE</scope>
    <source>
        <strain evidence="2">DP1</strain>
    </source>
</reference>
<dbReference type="Proteomes" id="UP001295684">
    <property type="component" value="Unassembled WGS sequence"/>
</dbReference>
<proteinExistence type="predicted"/>
<feature type="compositionally biased region" description="Polar residues" evidence="1">
    <location>
        <begin position="260"/>
        <end position="271"/>
    </location>
</feature>
<accession>A0AAD1XBD6</accession>
<feature type="region of interest" description="Disordered" evidence="1">
    <location>
        <begin position="293"/>
        <end position="427"/>
    </location>
</feature>
<comment type="caution">
    <text evidence="2">The sequence shown here is derived from an EMBL/GenBank/DDBJ whole genome shotgun (WGS) entry which is preliminary data.</text>
</comment>
<sequence length="427" mass="47813">MNRSTNAPICPRSLLKLDKRGKKPSRKRNISEFDGKTHVYKKKQRGSSLVKFEKPFKSLDNIPEVYSEASDENYWESSTKSNSVIKLGDKKAQSVTGDAQRLNKMPKETKRKITKLSKTKKSPQLVKNLLKDKNRRVQRDPRSQGLKNYTTEDDKRATFTQKKTSIISLKKKSSKIPQKSKFRDSCASALKRRSTYKQASESSYSVSRPGSAKRESSGNRKKSSTKTPSAKSTFGSKKTTLYLKPPKRDKNVNIPFGSSERATPQKSKASGSNIRNLLILEKAKKDKVIKPLSKSIHRKQSQKSSCERKSVSRSRVTPNKAPRANLRHCKFSTPPSKPSSSTPTKNPTPHKGHTPKCQISPHPKLNFPASKSRYSKAYSSNTAQSLVSSTSPLTPNPPSSKNPGHTPERADSLKAYARSYTYLSRKA</sequence>
<gene>
    <name evidence="2" type="ORF">ECRASSUSDP1_LOCUS6087</name>
</gene>
<name>A0AAD1XBD6_EUPCR</name>
<feature type="compositionally biased region" description="Basic and acidic residues" evidence="1">
    <location>
        <begin position="129"/>
        <end position="142"/>
    </location>
</feature>
<evidence type="ECO:0000256" key="1">
    <source>
        <dbReference type="SAM" id="MobiDB-lite"/>
    </source>
</evidence>
<evidence type="ECO:0000313" key="3">
    <source>
        <dbReference type="Proteomes" id="UP001295684"/>
    </source>
</evidence>
<protein>
    <submittedName>
        <fullName evidence="2">Uncharacterized protein</fullName>
    </submittedName>
</protein>
<keyword evidence="3" id="KW-1185">Reference proteome</keyword>
<feature type="compositionally biased region" description="Basic residues" evidence="1">
    <location>
        <begin position="169"/>
        <end position="180"/>
    </location>
</feature>
<evidence type="ECO:0000313" key="2">
    <source>
        <dbReference type="EMBL" id="CAI2364741.1"/>
    </source>
</evidence>
<feature type="region of interest" description="Disordered" evidence="1">
    <location>
        <begin position="89"/>
        <end position="271"/>
    </location>
</feature>
<organism evidence="2 3">
    <name type="scientific">Euplotes crassus</name>
    <dbReference type="NCBI Taxonomy" id="5936"/>
    <lineage>
        <taxon>Eukaryota</taxon>
        <taxon>Sar</taxon>
        <taxon>Alveolata</taxon>
        <taxon>Ciliophora</taxon>
        <taxon>Intramacronucleata</taxon>
        <taxon>Spirotrichea</taxon>
        <taxon>Hypotrichia</taxon>
        <taxon>Euplotida</taxon>
        <taxon>Euplotidae</taxon>
        <taxon>Moneuplotes</taxon>
    </lineage>
</organism>
<feature type="compositionally biased region" description="Low complexity" evidence="1">
    <location>
        <begin position="369"/>
        <end position="393"/>
    </location>
</feature>
<feature type="compositionally biased region" description="Polar residues" evidence="1">
    <location>
        <begin position="196"/>
        <end position="208"/>
    </location>
</feature>
<feature type="compositionally biased region" description="Low complexity" evidence="1">
    <location>
        <begin position="332"/>
        <end position="347"/>
    </location>
</feature>
<dbReference type="EMBL" id="CAMPGE010005900">
    <property type="protein sequence ID" value="CAI2364741.1"/>
    <property type="molecule type" value="Genomic_DNA"/>
</dbReference>
<feature type="compositionally biased region" description="Basic residues" evidence="1">
    <location>
        <begin position="109"/>
        <end position="121"/>
    </location>
</feature>
<dbReference type="AlphaFoldDB" id="A0AAD1XBD6"/>